<keyword evidence="5" id="KW-0449">Lipoprotein</keyword>
<dbReference type="PANTHER" id="PTHR43649:SF33">
    <property type="entry name" value="POLYGALACTURONAN_RHAMNOGALACTURONAN-BINDING PROTEIN YTCQ"/>
    <property type="match status" value="1"/>
</dbReference>
<evidence type="ECO:0000256" key="5">
    <source>
        <dbReference type="ARBA" id="ARBA00023288"/>
    </source>
</evidence>
<evidence type="ECO:0000256" key="3">
    <source>
        <dbReference type="ARBA" id="ARBA00023136"/>
    </source>
</evidence>
<dbReference type="GeneID" id="90531248"/>
<keyword evidence="3" id="KW-0472">Membrane</keyword>
<dbReference type="EMBL" id="JANFZH010000044">
    <property type="protein sequence ID" value="MCQ4841317.1"/>
    <property type="molecule type" value="Genomic_DNA"/>
</dbReference>
<dbReference type="Proteomes" id="UP001524473">
    <property type="component" value="Unassembled WGS sequence"/>
</dbReference>
<protein>
    <submittedName>
        <fullName evidence="8">Extracellular solute-binding protein</fullName>
    </submittedName>
</protein>
<dbReference type="Pfam" id="PF01547">
    <property type="entry name" value="SBP_bac_1"/>
    <property type="match status" value="1"/>
</dbReference>
<comment type="caution">
    <text evidence="8">The sequence shown here is derived from an EMBL/GenBank/DDBJ whole genome shotgun (WGS) entry which is preliminary data.</text>
</comment>
<feature type="signal peptide" evidence="7">
    <location>
        <begin position="1"/>
        <end position="23"/>
    </location>
</feature>
<evidence type="ECO:0000256" key="4">
    <source>
        <dbReference type="ARBA" id="ARBA00023139"/>
    </source>
</evidence>
<accession>A0ABT1S2Z9</accession>
<evidence type="ECO:0000313" key="8">
    <source>
        <dbReference type="EMBL" id="MCQ4841317.1"/>
    </source>
</evidence>
<feature type="chain" id="PRO_5045446295" evidence="7">
    <location>
        <begin position="24"/>
        <end position="581"/>
    </location>
</feature>
<sequence length="581" mass="64920">MKKRKLAVVSLLLSIAMLLSACAGNPSSGEGSSKDSKTPPSSSSGSAAEPESKPAAENTDRGENWVTDTPVTLKVWCMKQADIEDIATNEYIKWLQKETNVNLEFDQIAEAESLQKFNLSLASGSYPDVYLSCNQLINMSATIMNSTLMKFGKAGVFLPLNDLIEQYGANTKKLFDDISYVKDGITMPDGNIYALPSYSEIYHCKYADKLWIDQSWLDNLKLEMPTTTDEYYEVLKAFKEQDANGNGDPNDEIPLAGCTDGWNSDPSFFLMNAFIYEDGDKHLTVENDTVDTILNKDEFREGLRYVHKLYDEGLMYSESYAQDSTQMKSLNSASPNVVGSFPIGAPMIVMDAGSDLYKTCVTVPPLKGPQGHQSCSYYEYGNLRVGAFMITSACNDPEVAFKLADFMYTEDSSVRLRQGVKDVDWRMAKEGEKTFDGKPATYARITPLVTNGGAQNQHFGNSGMFRESNDSFIGAWAVQDGFDIRSLDGIEQLLIEQTWPYDGFEPKQTLPPVVFTEEEAAEVSTIEVEVQKYAKEQRVLFITGQKSLDTDWDSYVTNLKNLGLDRLVELYNTAYQRQYVK</sequence>
<keyword evidence="4" id="KW-0564">Palmitate</keyword>
<dbReference type="InterPro" id="IPR006059">
    <property type="entry name" value="SBP"/>
</dbReference>
<dbReference type="SUPFAM" id="SSF53850">
    <property type="entry name" value="Periplasmic binding protein-like II"/>
    <property type="match status" value="1"/>
</dbReference>
<dbReference type="InterPro" id="IPR050490">
    <property type="entry name" value="Bact_solute-bd_prot1"/>
</dbReference>
<evidence type="ECO:0000256" key="2">
    <source>
        <dbReference type="ARBA" id="ARBA00022729"/>
    </source>
</evidence>
<gene>
    <name evidence="8" type="ORF">NE695_15490</name>
</gene>
<feature type="compositionally biased region" description="Basic and acidic residues" evidence="6">
    <location>
        <begin position="50"/>
        <end position="63"/>
    </location>
</feature>
<keyword evidence="9" id="KW-1185">Reference proteome</keyword>
<keyword evidence="1" id="KW-1003">Cell membrane</keyword>
<evidence type="ECO:0000256" key="6">
    <source>
        <dbReference type="SAM" id="MobiDB-lite"/>
    </source>
</evidence>
<reference evidence="8 9" key="1">
    <citation type="submission" date="2022-06" db="EMBL/GenBank/DDBJ databases">
        <title>Isolation of gut microbiota from human fecal samples.</title>
        <authorList>
            <person name="Pamer E.G."/>
            <person name="Barat B."/>
            <person name="Waligurski E."/>
            <person name="Medina S."/>
            <person name="Paddock L."/>
            <person name="Mostad J."/>
        </authorList>
    </citation>
    <scope>NUCLEOTIDE SEQUENCE [LARGE SCALE GENOMIC DNA]</scope>
    <source>
        <strain evidence="8 9">DFI.9.73</strain>
    </source>
</reference>
<evidence type="ECO:0000313" key="9">
    <source>
        <dbReference type="Proteomes" id="UP001524473"/>
    </source>
</evidence>
<organism evidence="8 9">
    <name type="scientific">Neglectibacter timonensis</name>
    <dbReference type="NCBI Taxonomy" id="1776382"/>
    <lineage>
        <taxon>Bacteria</taxon>
        <taxon>Bacillati</taxon>
        <taxon>Bacillota</taxon>
        <taxon>Clostridia</taxon>
        <taxon>Eubacteriales</taxon>
        <taxon>Oscillospiraceae</taxon>
        <taxon>Neglectibacter</taxon>
    </lineage>
</organism>
<feature type="region of interest" description="Disordered" evidence="6">
    <location>
        <begin position="24"/>
        <end position="64"/>
    </location>
</feature>
<feature type="compositionally biased region" description="Low complexity" evidence="6">
    <location>
        <begin position="38"/>
        <end position="49"/>
    </location>
</feature>
<dbReference type="PANTHER" id="PTHR43649">
    <property type="entry name" value="ARABINOSE-BINDING PROTEIN-RELATED"/>
    <property type="match status" value="1"/>
</dbReference>
<dbReference type="RefSeq" id="WP_066860736.1">
    <property type="nucleotide sequence ID" value="NZ_CABKVV010000010.1"/>
</dbReference>
<proteinExistence type="predicted"/>
<dbReference type="Gene3D" id="3.40.190.10">
    <property type="entry name" value="Periplasmic binding protein-like II"/>
    <property type="match status" value="2"/>
</dbReference>
<evidence type="ECO:0000256" key="1">
    <source>
        <dbReference type="ARBA" id="ARBA00022475"/>
    </source>
</evidence>
<name>A0ABT1S2Z9_9FIRM</name>
<evidence type="ECO:0000256" key="7">
    <source>
        <dbReference type="SAM" id="SignalP"/>
    </source>
</evidence>
<keyword evidence="2 7" id="KW-0732">Signal</keyword>
<dbReference type="PROSITE" id="PS51257">
    <property type="entry name" value="PROKAR_LIPOPROTEIN"/>
    <property type="match status" value="1"/>
</dbReference>